<dbReference type="InterPro" id="IPR024080">
    <property type="entry name" value="Neurolysin/TOP_N"/>
</dbReference>
<organism evidence="12 13">
    <name type="scientific">Nitrosomonas aestuarii</name>
    <dbReference type="NCBI Taxonomy" id="52441"/>
    <lineage>
        <taxon>Bacteria</taxon>
        <taxon>Pseudomonadati</taxon>
        <taxon>Pseudomonadota</taxon>
        <taxon>Betaproteobacteria</taxon>
        <taxon>Nitrosomonadales</taxon>
        <taxon>Nitrosomonadaceae</taxon>
        <taxon>Nitrosomonas</taxon>
    </lineage>
</organism>
<dbReference type="PANTHER" id="PTHR11804:SF84">
    <property type="entry name" value="SACCHAROLYSIN"/>
    <property type="match status" value="1"/>
</dbReference>
<evidence type="ECO:0000259" key="11">
    <source>
        <dbReference type="Pfam" id="PF19310"/>
    </source>
</evidence>
<dbReference type="InterPro" id="IPR045090">
    <property type="entry name" value="Pept_M3A_M3B"/>
</dbReference>
<dbReference type="InterPro" id="IPR024077">
    <property type="entry name" value="Neurolysin/TOP_dom2"/>
</dbReference>
<dbReference type="InterPro" id="IPR045666">
    <property type="entry name" value="OpdA_N"/>
</dbReference>
<dbReference type="GO" id="GO:0006518">
    <property type="term" value="P:peptide metabolic process"/>
    <property type="evidence" value="ECO:0007669"/>
    <property type="project" value="TreeGrafter"/>
</dbReference>
<evidence type="ECO:0000256" key="5">
    <source>
        <dbReference type="ARBA" id="ARBA00022833"/>
    </source>
</evidence>
<dbReference type="SUPFAM" id="SSF55486">
    <property type="entry name" value="Metalloproteases ('zincins'), catalytic domain"/>
    <property type="match status" value="1"/>
</dbReference>
<protein>
    <recommendedName>
        <fullName evidence="8">oligopeptidase A</fullName>
        <ecNumber evidence="8">3.4.24.70</ecNumber>
    </recommendedName>
</protein>
<dbReference type="OrthoDB" id="9773538at2"/>
<feature type="domain" description="Peptidase M3A/M3B catalytic" evidence="10">
    <location>
        <begin position="226"/>
        <end position="705"/>
    </location>
</feature>
<evidence type="ECO:0000256" key="6">
    <source>
        <dbReference type="ARBA" id="ARBA00023049"/>
    </source>
</evidence>
<name>A0A1I3Z8J8_9PROT</name>
<evidence type="ECO:0000256" key="4">
    <source>
        <dbReference type="ARBA" id="ARBA00022801"/>
    </source>
</evidence>
<evidence type="ECO:0000256" key="8">
    <source>
        <dbReference type="ARBA" id="ARBA00026100"/>
    </source>
</evidence>
<keyword evidence="5 9" id="KW-0862">Zinc</keyword>
<keyword evidence="3 9" id="KW-0479">Metal-binding</keyword>
<reference evidence="13" key="1">
    <citation type="submission" date="2016-10" db="EMBL/GenBank/DDBJ databases">
        <authorList>
            <person name="Varghese N."/>
            <person name="Submissions S."/>
        </authorList>
    </citation>
    <scope>NUCLEOTIDE SEQUENCE [LARGE SCALE GENOMIC DNA]</scope>
    <source>
        <strain evidence="13">Nm69</strain>
    </source>
</reference>
<sequence>MNTPSNPLLDFSGLPRFSEINAAHITPAIETLLIENKATIDNIRHDPQTPTWQSFVQPMVDANERMSRAWGQVSHLNAVMNTPELREIYNQNLPLITQFYAELSQDQKLFEKFKQLRASTEYETLSSARKKIVDNELRDFRLGGAELPPEKKQRFLKIQEALSEHASKFNDNLLDATNAFSLLIENAEEVSGIPEDVLHTAQQLAEKDGKYGWKFTLHMPSYLPVQQYADNRTLREKMYHAFYTRASEYNATDDKSGQKNWDNMPLINKILELREEEAKLLGYKNYAEISLATKMASSPQQVLDFLRELAAKAKPYAQKDLQELQQFATEQLNLPELEAWDIPYASEKLRQARYAFSDQEVKQYFPENKVLPGMFKLVEKLYHISIVPADSIELEHQIQYWHPDVKLFDIFDASGALIGRFYVDLYARSTKRGGAWMDGAISRRRIGCEQGGSVVQIPVAYLTCNFSAPVEIKGKPRPALFTHNEVIVLFHEFGHGLHHLLTQVDDLNVSGINGVEWDAVELPSQFMENFCWEWDVLSEMTEHVETKESLPRALFDKMLAAKNFQSGMQMVRQIEFALFDMHLHYDFDPHGDKTVLQLLDEVRDEVAVIMPPDYNRFPNSFAHIFGGGYAAGYYSYKWAEVLSADAYGLFEENASSSTAGVMDADTGSRFKQEILAMGGSRPALDSFVAFRGREPQMDALLRHNGMTA</sequence>
<dbReference type="Proteomes" id="UP000199533">
    <property type="component" value="Unassembled WGS sequence"/>
</dbReference>
<feature type="domain" description="Oligopeptidase A N-terminal" evidence="11">
    <location>
        <begin position="30"/>
        <end position="152"/>
    </location>
</feature>
<dbReference type="Gene3D" id="3.40.390.10">
    <property type="entry name" value="Collagenase (Catalytic Domain)"/>
    <property type="match status" value="1"/>
</dbReference>
<comment type="similarity">
    <text evidence="1 9">Belongs to the peptidase M3 family.</text>
</comment>
<dbReference type="AlphaFoldDB" id="A0A1I3Z8J8"/>
<dbReference type="Gene3D" id="1.10.1370.10">
    <property type="entry name" value="Neurolysin, domain 3"/>
    <property type="match status" value="1"/>
</dbReference>
<accession>A0A1I3Z8J8</accession>
<keyword evidence="6 9" id="KW-0482">Metalloprotease</keyword>
<evidence type="ECO:0000256" key="3">
    <source>
        <dbReference type="ARBA" id="ARBA00022723"/>
    </source>
</evidence>
<dbReference type="PANTHER" id="PTHR11804">
    <property type="entry name" value="PROTEASE M3 THIMET OLIGOPEPTIDASE-RELATED"/>
    <property type="match status" value="1"/>
</dbReference>
<dbReference type="InterPro" id="IPR001567">
    <property type="entry name" value="Pept_M3A_M3B_dom"/>
</dbReference>
<dbReference type="Pfam" id="PF01432">
    <property type="entry name" value="Peptidase_M3"/>
    <property type="match status" value="1"/>
</dbReference>
<gene>
    <name evidence="12" type="ORF">SAMN05216302_1005131</name>
</gene>
<proteinExistence type="inferred from homology"/>
<dbReference type="Gene3D" id="1.20.1050.40">
    <property type="entry name" value="Endopeptidase. Chain P, domain 1"/>
    <property type="match status" value="1"/>
</dbReference>
<dbReference type="GO" id="GO:0006508">
    <property type="term" value="P:proteolysis"/>
    <property type="evidence" value="ECO:0007669"/>
    <property type="project" value="UniProtKB-KW"/>
</dbReference>
<dbReference type="RefSeq" id="WP_090697716.1">
    <property type="nucleotide sequence ID" value="NZ_FOSP01000005.1"/>
</dbReference>
<comment type="cofactor">
    <cofactor evidence="9">
        <name>Zn(2+)</name>
        <dbReference type="ChEBI" id="CHEBI:29105"/>
    </cofactor>
    <text evidence="9">Binds 1 zinc ion.</text>
</comment>
<dbReference type="GO" id="GO:0046872">
    <property type="term" value="F:metal ion binding"/>
    <property type="evidence" value="ECO:0007669"/>
    <property type="project" value="UniProtKB-UniRule"/>
</dbReference>
<dbReference type="EC" id="3.4.24.70" evidence="8"/>
<dbReference type="FunFam" id="3.40.390.10:FF:000009">
    <property type="entry name" value="Oligopeptidase A"/>
    <property type="match status" value="1"/>
</dbReference>
<dbReference type="GO" id="GO:0004222">
    <property type="term" value="F:metalloendopeptidase activity"/>
    <property type="evidence" value="ECO:0007669"/>
    <property type="project" value="UniProtKB-EC"/>
</dbReference>
<dbReference type="GO" id="GO:0005829">
    <property type="term" value="C:cytosol"/>
    <property type="evidence" value="ECO:0007669"/>
    <property type="project" value="UniProtKB-ARBA"/>
</dbReference>
<dbReference type="STRING" id="52441.SAMN05216302_1005131"/>
<dbReference type="InterPro" id="IPR024079">
    <property type="entry name" value="MetalloPept_cat_dom_sf"/>
</dbReference>
<evidence type="ECO:0000313" key="12">
    <source>
        <dbReference type="EMBL" id="SFK39879.1"/>
    </source>
</evidence>
<keyword evidence="13" id="KW-1185">Reference proteome</keyword>
<dbReference type="CDD" id="cd06456">
    <property type="entry name" value="M3A_DCP"/>
    <property type="match status" value="1"/>
</dbReference>
<evidence type="ECO:0000256" key="9">
    <source>
        <dbReference type="RuleBase" id="RU003435"/>
    </source>
</evidence>
<dbReference type="Pfam" id="PF19310">
    <property type="entry name" value="TOP_N"/>
    <property type="match status" value="1"/>
</dbReference>
<keyword evidence="2 9" id="KW-0645">Protease</keyword>
<dbReference type="EMBL" id="FOSP01000005">
    <property type="protein sequence ID" value="SFK39879.1"/>
    <property type="molecule type" value="Genomic_DNA"/>
</dbReference>
<dbReference type="InterPro" id="IPR034005">
    <property type="entry name" value="M3A_DCP"/>
</dbReference>
<evidence type="ECO:0000259" key="10">
    <source>
        <dbReference type="Pfam" id="PF01432"/>
    </source>
</evidence>
<evidence type="ECO:0000256" key="1">
    <source>
        <dbReference type="ARBA" id="ARBA00006040"/>
    </source>
</evidence>
<evidence type="ECO:0000313" key="13">
    <source>
        <dbReference type="Proteomes" id="UP000199533"/>
    </source>
</evidence>
<evidence type="ECO:0000256" key="7">
    <source>
        <dbReference type="ARBA" id="ARBA00024603"/>
    </source>
</evidence>
<keyword evidence="4 9" id="KW-0378">Hydrolase</keyword>
<comment type="catalytic activity">
    <reaction evidence="7">
        <text>Hydrolysis of oligopeptides, with broad specificity. Gly or Ala commonly occur as P1 or P1' residues, but more distant residues are also important, as is shown by the fact that Z-Gly-Pro-Gly-|-Gly-Pro-Ala is cleaved, but not Z-(Gly)(5).</text>
        <dbReference type="EC" id="3.4.24.70"/>
    </reaction>
</comment>
<evidence type="ECO:0000256" key="2">
    <source>
        <dbReference type="ARBA" id="ARBA00022670"/>
    </source>
</evidence>